<evidence type="ECO:0000313" key="2">
    <source>
        <dbReference type="Proteomes" id="UP000320839"/>
    </source>
</evidence>
<dbReference type="OrthoDB" id="2678921at2"/>
<reference evidence="1 2" key="1">
    <citation type="submission" date="2019-02" db="EMBL/GenBank/DDBJ databases">
        <title>Deep-cultivation of Planctomycetes and their phenomic and genomic characterization uncovers novel biology.</title>
        <authorList>
            <person name="Wiegand S."/>
            <person name="Jogler M."/>
            <person name="Boedeker C."/>
            <person name="Pinto D."/>
            <person name="Vollmers J."/>
            <person name="Rivas-Marin E."/>
            <person name="Kohn T."/>
            <person name="Peeters S.H."/>
            <person name="Heuer A."/>
            <person name="Rast P."/>
            <person name="Oberbeckmann S."/>
            <person name="Bunk B."/>
            <person name="Jeske O."/>
            <person name="Meyerdierks A."/>
            <person name="Storesund J.E."/>
            <person name="Kallscheuer N."/>
            <person name="Luecker S."/>
            <person name="Lage O.M."/>
            <person name="Pohl T."/>
            <person name="Merkel B.J."/>
            <person name="Hornburger P."/>
            <person name="Mueller R.-W."/>
            <person name="Bruemmer F."/>
            <person name="Labrenz M."/>
            <person name="Spormann A.M."/>
            <person name="Op den Camp H."/>
            <person name="Overmann J."/>
            <person name="Amann R."/>
            <person name="Jetten M.S.M."/>
            <person name="Mascher T."/>
            <person name="Medema M.H."/>
            <person name="Devos D.P."/>
            <person name="Kaster A.-K."/>
            <person name="Ovreas L."/>
            <person name="Rohde M."/>
            <person name="Galperin M.Y."/>
            <person name="Jogler C."/>
        </authorList>
    </citation>
    <scope>NUCLEOTIDE SEQUENCE [LARGE SCALE GENOMIC DNA]</scope>
    <source>
        <strain evidence="1 2">Pan153</strain>
    </source>
</reference>
<dbReference type="RefSeq" id="WP_145457182.1">
    <property type="nucleotide sequence ID" value="NZ_CP036317.1"/>
</dbReference>
<evidence type="ECO:0008006" key="3">
    <source>
        <dbReference type="Google" id="ProtNLM"/>
    </source>
</evidence>
<dbReference type="Proteomes" id="UP000320839">
    <property type="component" value="Chromosome"/>
</dbReference>
<evidence type="ECO:0000313" key="1">
    <source>
        <dbReference type="EMBL" id="QDV19110.1"/>
    </source>
</evidence>
<sequence length="152" mass="17065">MTIQSKRDCLRHFLATLAYRGTNVLQDLPAELSTHRPAEVVRSPVEILNHVNGVLTYAVSFFEPLESTRPELADWETEVDRFFQVLTRLDLLLADDVPLNEVSEEQLLQGPLADAMLHLGQIGIFRRMGGSPVAAENYVLADIQIGKLRRPS</sequence>
<dbReference type="InterPro" id="IPR034660">
    <property type="entry name" value="DinB/YfiT-like"/>
</dbReference>
<proteinExistence type="predicted"/>
<dbReference type="AlphaFoldDB" id="A0A518FS33"/>
<gene>
    <name evidence="1" type="ORF">Pan153_37730</name>
</gene>
<organism evidence="1 2">
    <name type="scientific">Gimesia panareensis</name>
    <dbReference type="NCBI Taxonomy" id="2527978"/>
    <lineage>
        <taxon>Bacteria</taxon>
        <taxon>Pseudomonadati</taxon>
        <taxon>Planctomycetota</taxon>
        <taxon>Planctomycetia</taxon>
        <taxon>Planctomycetales</taxon>
        <taxon>Planctomycetaceae</taxon>
        <taxon>Gimesia</taxon>
    </lineage>
</organism>
<accession>A0A518FS33</accession>
<name>A0A518FS33_9PLAN</name>
<dbReference type="SUPFAM" id="SSF109854">
    <property type="entry name" value="DinB/YfiT-like putative metalloenzymes"/>
    <property type="match status" value="1"/>
</dbReference>
<dbReference type="EMBL" id="CP036317">
    <property type="protein sequence ID" value="QDV19110.1"/>
    <property type="molecule type" value="Genomic_DNA"/>
</dbReference>
<protein>
    <recommendedName>
        <fullName evidence="3">DinB superfamily protein</fullName>
    </recommendedName>
</protein>